<dbReference type="PROSITE" id="PS51257">
    <property type="entry name" value="PROKAR_LIPOPROTEIN"/>
    <property type="match status" value="1"/>
</dbReference>
<gene>
    <name evidence="3" type="ORF">DdX_04020</name>
</gene>
<dbReference type="EMBL" id="JAKKPZ010000003">
    <property type="protein sequence ID" value="KAI1723843.1"/>
    <property type="molecule type" value="Genomic_DNA"/>
</dbReference>
<dbReference type="Proteomes" id="UP001201812">
    <property type="component" value="Unassembled WGS sequence"/>
</dbReference>
<evidence type="ECO:0000256" key="1">
    <source>
        <dbReference type="SAM" id="SignalP"/>
    </source>
</evidence>
<keyword evidence="4" id="KW-1185">Reference proteome</keyword>
<dbReference type="Pfam" id="PF01549">
    <property type="entry name" value="ShK"/>
    <property type="match status" value="1"/>
</dbReference>
<comment type="caution">
    <text evidence="3">The sequence shown here is derived from an EMBL/GenBank/DDBJ whole genome shotgun (WGS) entry which is preliminary data.</text>
</comment>
<protein>
    <recommendedName>
        <fullName evidence="2">ShKT domain-containing protein</fullName>
    </recommendedName>
</protein>
<evidence type="ECO:0000259" key="2">
    <source>
        <dbReference type="Pfam" id="PF01549"/>
    </source>
</evidence>
<feature type="domain" description="ShKT" evidence="2">
    <location>
        <begin position="34"/>
        <end position="69"/>
    </location>
</feature>
<dbReference type="InterPro" id="IPR003582">
    <property type="entry name" value="ShKT_dom"/>
</dbReference>
<evidence type="ECO:0000313" key="3">
    <source>
        <dbReference type="EMBL" id="KAI1723843.1"/>
    </source>
</evidence>
<sequence>MKTFFTITTFILIFLFACTLGAEEFEHIHEGSGPCVDRGQFCDKLRDFCNDFKYQTLINKECRMTCKRC</sequence>
<dbReference type="AlphaFoldDB" id="A0AAD4NET0"/>
<dbReference type="Gene3D" id="1.10.10.1870">
    <property type="entry name" value="ShTK domain-like"/>
    <property type="match status" value="1"/>
</dbReference>
<feature type="signal peptide" evidence="1">
    <location>
        <begin position="1"/>
        <end position="21"/>
    </location>
</feature>
<proteinExistence type="predicted"/>
<name>A0AAD4NET0_9BILA</name>
<reference evidence="3" key="1">
    <citation type="submission" date="2022-01" db="EMBL/GenBank/DDBJ databases">
        <title>Genome Sequence Resource for Two Populations of Ditylenchus destructor, the Migratory Endoparasitic Phytonematode.</title>
        <authorList>
            <person name="Zhang H."/>
            <person name="Lin R."/>
            <person name="Xie B."/>
        </authorList>
    </citation>
    <scope>NUCLEOTIDE SEQUENCE</scope>
    <source>
        <strain evidence="3">BazhouSP</strain>
    </source>
</reference>
<feature type="chain" id="PRO_5042207372" description="ShKT domain-containing protein" evidence="1">
    <location>
        <begin position="22"/>
        <end position="69"/>
    </location>
</feature>
<accession>A0AAD4NET0</accession>
<organism evidence="3 4">
    <name type="scientific">Ditylenchus destructor</name>
    <dbReference type="NCBI Taxonomy" id="166010"/>
    <lineage>
        <taxon>Eukaryota</taxon>
        <taxon>Metazoa</taxon>
        <taxon>Ecdysozoa</taxon>
        <taxon>Nematoda</taxon>
        <taxon>Chromadorea</taxon>
        <taxon>Rhabditida</taxon>
        <taxon>Tylenchina</taxon>
        <taxon>Tylenchomorpha</taxon>
        <taxon>Sphaerularioidea</taxon>
        <taxon>Anguinidae</taxon>
        <taxon>Anguininae</taxon>
        <taxon>Ditylenchus</taxon>
    </lineage>
</organism>
<evidence type="ECO:0000313" key="4">
    <source>
        <dbReference type="Proteomes" id="UP001201812"/>
    </source>
</evidence>
<keyword evidence="1" id="KW-0732">Signal</keyword>